<proteinExistence type="predicted"/>
<sequence>ASMRKKWNSPIYAFFKPNPSIEYKDGWCSHVFQCNAKGCTKGIHPFLDKGDASSTGNMRKHIKTCWGEEVLDQVMQTKSFNAARDAVKNYQSNGTITTAFEQKDATKKSYSHLPHTKIQMR</sequence>
<organism evidence="1 2">
    <name type="scientific">Scleroderma citrinum Foug A</name>
    <dbReference type="NCBI Taxonomy" id="1036808"/>
    <lineage>
        <taxon>Eukaryota</taxon>
        <taxon>Fungi</taxon>
        <taxon>Dikarya</taxon>
        <taxon>Basidiomycota</taxon>
        <taxon>Agaricomycotina</taxon>
        <taxon>Agaricomycetes</taxon>
        <taxon>Agaricomycetidae</taxon>
        <taxon>Boletales</taxon>
        <taxon>Sclerodermatineae</taxon>
        <taxon>Sclerodermataceae</taxon>
        <taxon>Scleroderma</taxon>
    </lineage>
</organism>
<dbReference type="STRING" id="1036808.A0A0C2ZUH8"/>
<accession>A0A0C2ZUH8</accession>
<dbReference type="Proteomes" id="UP000053989">
    <property type="component" value="Unassembled WGS sequence"/>
</dbReference>
<protein>
    <submittedName>
        <fullName evidence="1">Uncharacterized protein</fullName>
    </submittedName>
</protein>
<reference evidence="1 2" key="1">
    <citation type="submission" date="2014-04" db="EMBL/GenBank/DDBJ databases">
        <authorList>
            <consortium name="DOE Joint Genome Institute"/>
            <person name="Kuo A."/>
            <person name="Kohler A."/>
            <person name="Nagy L.G."/>
            <person name="Floudas D."/>
            <person name="Copeland A."/>
            <person name="Barry K.W."/>
            <person name="Cichocki N."/>
            <person name="Veneault-Fourrey C."/>
            <person name="LaButti K."/>
            <person name="Lindquist E.A."/>
            <person name="Lipzen A."/>
            <person name="Lundell T."/>
            <person name="Morin E."/>
            <person name="Murat C."/>
            <person name="Sun H."/>
            <person name="Tunlid A."/>
            <person name="Henrissat B."/>
            <person name="Grigoriev I.V."/>
            <person name="Hibbett D.S."/>
            <person name="Martin F."/>
            <person name="Nordberg H.P."/>
            <person name="Cantor M.N."/>
            <person name="Hua S.X."/>
        </authorList>
    </citation>
    <scope>NUCLEOTIDE SEQUENCE [LARGE SCALE GENOMIC DNA]</scope>
    <source>
        <strain evidence="1 2">Foug A</strain>
    </source>
</reference>
<dbReference type="OrthoDB" id="2677917at2759"/>
<feature type="non-terminal residue" evidence="1">
    <location>
        <position position="1"/>
    </location>
</feature>
<keyword evidence="2" id="KW-1185">Reference proteome</keyword>
<reference evidence="2" key="2">
    <citation type="submission" date="2015-01" db="EMBL/GenBank/DDBJ databases">
        <title>Evolutionary Origins and Diversification of the Mycorrhizal Mutualists.</title>
        <authorList>
            <consortium name="DOE Joint Genome Institute"/>
            <consortium name="Mycorrhizal Genomics Consortium"/>
            <person name="Kohler A."/>
            <person name="Kuo A."/>
            <person name="Nagy L.G."/>
            <person name="Floudas D."/>
            <person name="Copeland A."/>
            <person name="Barry K.W."/>
            <person name="Cichocki N."/>
            <person name="Veneault-Fourrey C."/>
            <person name="LaButti K."/>
            <person name="Lindquist E.A."/>
            <person name="Lipzen A."/>
            <person name="Lundell T."/>
            <person name="Morin E."/>
            <person name="Murat C."/>
            <person name="Riley R."/>
            <person name="Ohm R."/>
            <person name="Sun H."/>
            <person name="Tunlid A."/>
            <person name="Henrissat B."/>
            <person name="Grigoriev I.V."/>
            <person name="Hibbett D.S."/>
            <person name="Martin F."/>
        </authorList>
    </citation>
    <scope>NUCLEOTIDE SEQUENCE [LARGE SCALE GENOMIC DNA]</scope>
    <source>
        <strain evidence="2">Foug A</strain>
    </source>
</reference>
<evidence type="ECO:0000313" key="1">
    <source>
        <dbReference type="EMBL" id="KIM56172.1"/>
    </source>
</evidence>
<dbReference type="HOGENOM" id="CLU_087375_2_0_1"/>
<evidence type="ECO:0000313" key="2">
    <source>
        <dbReference type="Proteomes" id="UP000053989"/>
    </source>
</evidence>
<name>A0A0C2ZUH8_9AGAM</name>
<dbReference type="InParanoid" id="A0A0C2ZUH8"/>
<dbReference type="EMBL" id="KN822121">
    <property type="protein sequence ID" value="KIM56172.1"/>
    <property type="molecule type" value="Genomic_DNA"/>
</dbReference>
<dbReference type="AlphaFoldDB" id="A0A0C2ZUH8"/>
<gene>
    <name evidence="1" type="ORF">SCLCIDRAFT_133160</name>
</gene>